<protein>
    <recommendedName>
        <fullName evidence="3">ferric-chelate reductase (NADPH)</fullName>
        <ecNumber evidence="3">1.16.1.9</ecNumber>
    </recommendedName>
</protein>
<dbReference type="EMBL" id="ML978298">
    <property type="protein sequence ID" value="KAF2024347.1"/>
    <property type="molecule type" value="Genomic_DNA"/>
</dbReference>
<evidence type="ECO:0000313" key="17">
    <source>
        <dbReference type="EMBL" id="KAF2024347.1"/>
    </source>
</evidence>
<dbReference type="SUPFAM" id="SSF63380">
    <property type="entry name" value="Riboflavin synthase domain-like"/>
    <property type="match status" value="1"/>
</dbReference>
<dbReference type="AlphaFoldDB" id="A0A9P4LH95"/>
<evidence type="ECO:0000256" key="12">
    <source>
        <dbReference type="ARBA" id="ARBA00023180"/>
    </source>
</evidence>
<dbReference type="InterPro" id="IPR013112">
    <property type="entry name" value="FAD-bd_8"/>
</dbReference>
<dbReference type="InterPro" id="IPR051410">
    <property type="entry name" value="Ferric/Cupric_Reductase"/>
</dbReference>
<keyword evidence="5" id="KW-1003">Cell membrane</keyword>
<feature type="transmembrane region" description="Helical" evidence="15">
    <location>
        <begin position="95"/>
        <end position="116"/>
    </location>
</feature>
<evidence type="ECO:0000256" key="1">
    <source>
        <dbReference type="ARBA" id="ARBA00004651"/>
    </source>
</evidence>
<accession>A0A9P4LH95</accession>
<reference evidence="17" key="1">
    <citation type="journal article" date="2020" name="Stud. Mycol.">
        <title>101 Dothideomycetes genomes: a test case for predicting lifestyles and emergence of pathogens.</title>
        <authorList>
            <person name="Haridas S."/>
            <person name="Albert R."/>
            <person name="Binder M."/>
            <person name="Bloem J."/>
            <person name="Labutti K."/>
            <person name="Salamov A."/>
            <person name="Andreopoulos B."/>
            <person name="Baker S."/>
            <person name="Barry K."/>
            <person name="Bills G."/>
            <person name="Bluhm B."/>
            <person name="Cannon C."/>
            <person name="Castanera R."/>
            <person name="Culley D."/>
            <person name="Daum C."/>
            <person name="Ezra D."/>
            <person name="Gonzalez J."/>
            <person name="Henrissat B."/>
            <person name="Kuo A."/>
            <person name="Liang C."/>
            <person name="Lipzen A."/>
            <person name="Lutzoni F."/>
            <person name="Magnuson J."/>
            <person name="Mondo S."/>
            <person name="Nolan M."/>
            <person name="Ohm R."/>
            <person name="Pangilinan J."/>
            <person name="Park H.-J."/>
            <person name="Ramirez L."/>
            <person name="Alfaro M."/>
            <person name="Sun H."/>
            <person name="Tritt A."/>
            <person name="Yoshinaga Y."/>
            <person name="Zwiers L.-H."/>
            <person name="Turgeon B."/>
            <person name="Goodwin S."/>
            <person name="Spatafora J."/>
            <person name="Crous P."/>
            <person name="Grigoriev I."/>
        </authorList>
    </citation>
    <scope>NUCLEOTIDE SEQUENCE</scope>
    <source>
        <strain evidence="17">CBS 110217</strain>
    </source>
</reference>
<evidence type="ECO:0000256" key="5">
    <source>
        <dbReference type="ARBA" id="ARBA00022475"/>
    </source>
</evidence>
<dbReference type="GO" id="GO:0006826">
    <property type="term" value="P:iron ion transport"/>
    <property type="evidence" value="ECO:0007669"/>
    <property type="project" value="UniProtKB-ARBA"/>
</dbReference>
<dbReference type="InterPro" id="IPR017938">
    <property type="entry name" value="Riboflavin_synthase-like_b-brl"/>
</dbReference>
<evidence type="ECO:0000256" key="9">
    <source>
        <dbReference type="ARBA" id="ARBA00023002"/>
    </source>
</evidence>
<organism evidence="17 18">
    <name type="scientific">Setomelanomma holmii</name>
    <dbReference type="NCBI Taxonomy" id="210430"/>
    <lineage>
        <taxon>Eukaryota</taxon>
        <taxon>Fungi</taxon>
        <taxon>Dikarya</taxon>
        <taxon>Ascomycota</taxon>
        <taxon>Pezizomycotina</taxon>
        <taxon>Dothideomycetes</taxon>
        <taxon>Pleosporomycetidae</taxon>
        <taxon>Pleosporales</taxon>
        <taxon>Pleosporineae</taxon>
        <taxon>Phaeosphaeriaceae</taxon>
        <taxon>Setomelanomma</taxon>
    </lineage>
</organism>
<gene>
    <name evidence="17" type="ORF">EK21DRAFT_78896</name>
</gene>
<evidence type="ECO:0000256" key="2">
    <source>
        <dbReference type="ARBA" id="ARBA00006278"/>
    </source>
</evidence>
<evidence type="ECO:0000313" key="18">
    <source>
        <dbReference type="Proteomes" id="UP000799777"/>
    </source>
</evidence>
<dbReference type="InterPro" id="IPR013130">
    <property type="entry name" value="Fe3_Rdtase_TM_dom"/>
</dbReference>
<feature type="domain" description="FAD-binding FR-type" evidence="16">
    <location>
        <begin position="293"/>
        <end position="404"/>
    </location>
</feature>
<keyword evidence="4" id="KW-0813">Transport</keyword>
<comment type="caution">
    <text evidence="17">The sequence shown here is derived from an EMBL/GenBank/DDBJ whole genome shotgun (WGS) entry which is preliminary data.</text>
</comment>
<dbReference type="GO" id="GO:0015677">
    <property type="term" value="P:copper ion import"/>
    <property type="evidence" value="ECO:0007669"/>
    <property type="project" value="TreeGrafter"/>
</dbReference>
<dbReference type="Pfam" id="PF08030">
    <property type="entry name" value="NAD_binding_6"/>
    <property type="match status" value="1"/>
</dbReference>
<keyword evidence="8 15" id="KW-1133">Transmembrane helix</keyword>
<dbReference type="InterPro" id="IPR017927">
    <property type="entry name" value="FAD-bd_FR_type"/>
</dbReference>
<sequence>MGSMGSMDMPALDKFPKFYWAVVGSAVSVAALVNLYNHVLCRLRLSAANLGSPTPAKPASWFALGTATTYALAREALNFSLHIPLKNQTLRFPSVGRVSLVLANAITLIVLCLYGLDLTGRFTKEDVAFRCGVVTVGQIPLIFLLAGKNNIIGYLSGVSYERLNWLHRWSARTMLLTATIHMGYFFTSWARYNYIGWKLKNDNISWKGMTAWSVLVWIVFSSMTPIRGWCYELFLIQHLISFAIFIGFVYIHVPADFKVYVWIPVALFFFDRTIRALRALYANLSIFHPKLRKQGQAGGILSCRAEITPLPHDTTRVVIHNPPISWTPGQHVFLSCQSIALLQNHPFTIASIPTDGRMEFLIKSESGGTRHFFRHATKANRQPEKATRGRTVMIEGPYGCIRPLRQFDSVVLLAGSTGVTFTKPLLSDILQGWKVRSRLKEGSSKLSLFGRQDGAATRHVRFAWVVKSKGQLSWFSEQLSSVAAEFGSLQETLRDIKLELTIYVTCDESFTEQHNSLLSAFTAPNHTEASQSGVQHGAVQYRSQSQSAGQKEMTEKDEIRESVSSTSSESDGLIGKKCTCRTAVDETSTHDARPCCCSTSMKVVDVDTSSRPTSHASLVPSLNSKPTLFIHPSIKMYSGRPKTRDIIRRTLEQALGESAVVVCGPQGLVSDVKQDVCSLSDERAVHKGTGAQGIYLHTESFSY</sequence>
<dbReference type="InterPro" id="IPR039261">
    <property type="entry name" value="FNR_nucleotide-bd"/>
</dbReference>
<keyword evidence="9" id="KW-0560">Oxidoreductase</keyword>
<dbReference type="PANTHER" id="PTHR32361">
    <property type="entry name" value="FERRIC/CUPRIC REDUCTASE TRANSMEMBRANE COMPONENT"/>
    <property type="match status" value="1"/>
</dbReference>
<dbReference type="GO" id="GO:0052851">
    <property type="term" value="F:ferric-chelate reductase (NADPH) activity"/>
    <property type="evidence" value="ECO:0007669"/>
    <property type="project" value="UniProtKB-EC"/>
</dbReference>
<dbReference type="Gene3D" id="3.40.50.80">
    <property type="entry name" value="Nucleotide-binding domain of ferredoxin-NADP reductase (FNR) module"/>
    <property type="match status" value="1"/>
</dbReference>
<dbReference type="PANTHER" id="PTHR32361:SF9">
    <property type="entry name" value="FERRIC REDUCTASE TRANSMEMBRANE COMPONENT 3-RELATED"/>
    <property type="match status" value="1"/>
</dbReference>
<evidence type="ECO:0000256" key="4">
    <source>
        <dbReference type="ARBA" id="ARBA00022448"/>
    </source>
</evidence>
<dbReference type="PROSITE" id="PS51384">
    <property type="entry name" value="FAD_FR"/>
    <property type="match status" value="1"/>
</dbReference>
<evidence type="ECO:0000256" key="15">
    <source>
        <dbReference type="SAM" id="Phobius"/>
    </source>
</evidence>
<dbReference type="Pfam" id="PF01794">
    <property type="entry name" value="Ferric_reduct"/>
    <property type="match status" value="1"/>
</dbReference>
<feature type="transmembrane region" description="Helical" evidence="15">
    <location>
        <begin position="233"/>
        <end position="253"/>
    </location>
</feature>
<comment type="catalytic activity">
    <reaction evidence="13">
        <text>2 a Fe(II)-siderophore + NADP(+) + H(+) = 2 a Fe(III)-siderophore + NADPH</text>
        <dbReference type="Rhea" id="RHEA:28795"/>
        <dbReference type="Rhea" id="RHEA-COMP:11342"/>
        <dbReference type="Rhea" id="RHEA-COMP:11344"/>
        <dbReference type="ChEBI" id="CHEBI:15378"/>
        <dbReference type="ChEBI" id="CHEBI:29033"/>
        <dbReference type="ChEBI" id="CHEBI:29034"/>
        <dbReference type="ChEBI" id="CHEBI:57783"/>
        <dbReference type="ChEBI" id="CHEBI:58349"/>
        <dbReference type="EC" id="1.16.1.9"/>
    </reaction>
</comment>
<evidence type="ECO:0000256" key="3">
    <source>
        <dbReference type="ARBA" id="ARBA00012668"/>
    </source>
</evidence>
<name>A0A9P4LH95_9PLEO</name>
<evidence type="ECO:0000259" key="16">
    <source>
        <dbReference type="PROSITE" id="PS51384"/>
    </source>
</evidence>
<comment type="subcellular location">
    <subcellularLocation>
        <location evidence="1">Cell membrane</location>
        <topology evidence="1">Multi-pass membrane protein</topology>
    </subcellularLocation>
</comment>
<dbReference type="GO" id="GO:0006879">
    <property type="term" value="P:intracellular iron ion homeostasis"/>
    <property type="evidence" value="ECO:0007669"/>
    <property type="project" value="TreeGrafter"/>
</dbReference>
<keyword evidence="11 15" id="KW-0472">Membrane</keyword>
<keyword evidence="18" id="KW-1185">Reference proteome</keyword>
<feature type="transmembrane region" description="Helical" evidence="15">
    <location>
        <begin position="18"/>
        <end position="36"/>
    </location>
</feature>
<evidence type="ECO:0000256" key="8">
    <source>
        <dbReference type="ARBA" id="ARBA00022989"/>
    </source>
</evidence>
<dbReference type="Gene3D" id="2.40.30.10">
    <property type="entry name" value="Translation factors"/>
    <property type="match status" value="1"/>
</dbReference>
<dbReference type="SFLD" id="SFLDS00052">
    <property type="entry name" value="Ferric_Reductase_Domain"/>
    <property type="match status" value="1"/>
</dbReference>
<keyword evidence="6 15" id="KW-0812">Transmembrane</keyword>
<feature type="compositionally biased region" description="Basic and acidic residues" evidence="14">
    <location>
        <begin position="552"/>
        <end position="561"/>
    </location>
</feature>
<keyword evidence="12" id="KW-0325">Glycoprotein</keyword>
<dbReference type="InterPro" id="IPR013121">
    <property type="entry name" value="Fe_red_NAD-bd_6"/>
</dbReference>
<feature type="transmembrane region" description="Helical" evidence="15">
    <location>
        <begin position="209"/>
        <end position="226"/>
    </location>
</feature>
<feature type="transmembrane region" description="Helical" evidence="15">
    <location>
        <begin position="136"/>
        <end position="157"/>
    </location>
</feature>
<comment type="similarity">
    <text evidence="2">Belongs to the ferric reductase (FRE) family.</text>
</comment>
<feature type="transmembrane region" description="Helical" evidence="15">
    <location>
        <begin position="169"/>
        <end position="189"/>
    </location>
</feature>
<feature type="region of interest" description="Disordered" evidence="14">
    <location>
        <begin position="528"/>
        <end position="573"/>
    </location>
</feature>
<dbReference type="Proteomes" id="UP000799777">
    <property type="component" value="Unassembled WGS sequence"/>
</dbReference>
<proteinExistence type="inferred from homology"/>
<keyword evidence="7" id="KW-0249">Electron transport</keyword>
<dbReference type="OrthoDB" id="3944240at2759"/>
<dbReference type="GO" id="GO:0005886">
    <property type="term" value="C:plasma membrane"/>
    <property type="evidence" value="ECO:0007669"/>
    <property type="project" value="UniProtKB-SubCell"/>
</dbReference>
<dbReference type="Pfam" id="PF08022">
    <property type="entry name" value="FAD_binding_8"/>
    <property type="match status" value="1"/>
</dbReference>
<dbReference type="CDD" id="cd06186">
    <property type="entry name" value="NOX_Duox_like_FAD_NADP"/>
    <property type="match status" value="1"/>
</dbReference>
<dbReference type="SFLD" id="SFLDG01168">
    <property type="entry name" value="Ferric_reductase_subgroup_(FRE"/>
    <property type="match status" value="1"/>
</dbReference>
<dbReference type="EC" id="1.16.1.9" evidence="3"/>
<evidence type="ECO:0000256" key="13">
    <source>
        <dbReference type="ARBA" id="ARBA00048483"/>
    </source>
</evidence>
<evidence type="ECO:0000256" key="7">
    <source>
        <dbReference type="ARBA" id="ARBA00022982"/>
    </source>
</evidence>
<evidence type="ECO:0000256" key="6">
    <source>
        <dbReference type="ARBA" id="ARBA00022692"/>
    </source>
</evidence>
<evidence type="ECO:0000256" key="11">
    <source>
        <dbReference type="ARBA" id="ARBA00023136"/>
    </source>
</evidence>
<evidence type="ECO:0000256" key="14">
    <source>
        <dbReference type="SAM" id="MobiDB-lite"/>
    </source>
</evidence>
<keyword evidence="10" id="KW-0406">Ion transport</keyword>
<evidence type="ECO:0000256" key="10">
    <source>
        <dbReference type="ARBA" id="ARBA00023065"/>
    </source>
</evidence>